<evidence type="ECO:0000259" key="8">
    <source>
        <dbReference type="PROSITE" id="PS51787"/>
    </source>
</evidence>
<dbReference type="PROSITE" id="PS50089">
    <property type="entry name" value="ZF_RING_2"/>
    <property type="match status" value="2"/>
</dbReference>
<feature type="domain" description="RING-type" evidence="7">
    <location>
        <begin position="6"/>
        <end position="42"/>
    </location>
</feature>
<dbReference type="PANTHER" id="PTHR23327">
    <property type="entry name" value="RING FINGER PROTEIN 127"/>
    <property type="match status" value="1"/>
</dbReference>
<dbReference type="Pfam" id="PF02190">
    <property type="entry name" value="LON_substr_bdg"/>
    <property type="match status" value="1"/>
</dbReference>
<dbReference type="InterPro" id="IPR027370">
    <property type="entry name" value="Znf-RING_euk"/>
</dbReference>
<feature type="repeat" description="TPR" evidence="5">
    <location>
        <begin position="141"/>
        <end position="174"/>
    </location>
</feature>
<evidence type="ECO:0000313" key="10">
    <source>
        <dbReference type="Proteomes" id="UP000694403"/>
    </source>
</evidence>
<dbReference type="SUPFAM" id="SSF57850">
    <property type="entry name" value="RING/U-box"/>
    <property type="match status" value="2"/>
</dbReference>
<evidence type="ECO:0000259" key="7">
    <source>
        <dbReference type="PROSITE" id="PS50089"/>
    </source>
</evidence>
<keyword evidence="3" id="KW-0862">Zinc</keyword>
<dbReference type="InterPro" id="IPR013083">
    <property type="entry name" value="Znf_RING/FYVE/PHD"/>
</dbReference>
<evidence type="ECO:0008006" key="11">
    <source>
        <dbReference type="Google" id="ProtNLM"/>
    </source>
</evidence>
<dbReference type="CDD" id="cd16513">
    <property type="entry name" value="RING-HC_LONFs_rpt1"/>
    <property type="match status" value="1"/>
</dbReference>
<dbReference type="InterPro" id="IPR017907">
    <property type="entry name" value="Znf_RING_CS"/>
</dbReference>
<dbReference type="SMART" id="SM00184">
    <property type="entry name" value="RING"/>
    <property type="match status" value="2"/>
</dbReference>
<dbReference type="Gene3D" id="1.25.40.10">
    <property type="entry name" value="Tetratricopeptide repeat domain"/>
    <property type="match status" value="1"/>
</dbReference>
<dbReference type="Ensembl" id="ENSCSRT00000006502.1">
    <property type="protein sequence ID" value="ENSCSRP00000006301.1"/>
    <property type="gene ID" value="ENSCSRG00000004714.1"/>
</dbReference>
<dbReference type="SUPFAM" id="SSF48452">
    <property type="entry name" value="TPR-like"/>
    <property type="match status" value="1"/>
</dbReference>
<keyword evidence="1" id="KW-0479">Metal-binding</keyword>
<evidence type="ECO:0000256" key="5">
    <source>
        <dbReference type="PROSITE-ProRule" id="PRU00339"/>
    </source>
</evidence>
<dbReference type="InterPro" id="IPR046336">
    <property type="entry name" value="Lon_prtase_N_sf"/>
</dbReference>
<reference evidence="9" key="1">
    <citation type="submission" date="2025-08" db="UniProtKB">
        <authorList>
            <consortium name="Ensembl"/>
        </authorList>
    </citation>
    <scope>IDENTIFICATION</scope>
</reference>
<dbReference type="GO" id="GO:0061630">
    <property type="term" value="F:ubiquitin protein ligase activity"/>
    <property type="evidence" value="ECO:0007669"/>
    <property type="project" value="TreeGrafter"/>
</dbReference>
<dbReference type="Proteomes" id="UP000694403">
    <property type="component" value="Unplaced"/>
</dbReference>
<dbReference type="CDD" id="cd16514">
    <property type="entry name" value="RING-HC_LONFs_rpt2"/>
    <property type="match status" value="1"/>
</dbReference>
<evidence type="ECO:0000256" key="3">
    <source>
        <dbReference type="ARBA" id="ARBA00022833"/>
    </source>
</evidence>
<dbReference type="InterPro" id="IPR001841">
    <property type="entry name" value="Znf_RING"/>
</dbReference>
<evidence type="ECO:0000256" key="4">
    <source>
        <dbReference type="PROSITE-ProRule" id="PRU00175"/>
    </source>
</evidence>
<dbReference type="InterPro" id="IPR011990">
    <property type="entry name" value="TPR-like_helical_dom_sf"/>
</dbReference>
<evidence type="ECO:0000256" key="1">
    <source>
        <dbReference type="ARBA" id="ARBA00022723"/>
    </source>
</evidence>
<proteinExistence type="predicted"/>
<feature type="region of interest" description="Disordered" evidence="6">
    <location>
        <begin position="208"/>
        <end position="298"/>
    </location>
</feature>
<dbReference type="AlphaFoldDB" id="A0A8C3RX71"/>
<evidence type="ECO:0000256" key="6">
    <source>
        <dbReference type="SAM" id="MobiDB-lite"/>
    </source>
</evidence>
<dbReference type="PROSITE" id="PS50005">
    <property type="entry name" value="TPR"/>
    <property type="match status" value="1"/>
</dbReference>
<protein>
    <recommendedName>
        <fullName evidence="11">LON peptidase N-terminal domain and RING finger protein 3</fullName>
    </recommendedName>
</protein>
<name>A0A8C3RX71_CHESE</name>
<feature type="compositionally biased region" description="Low complexity" evidence="6">
    <location>
        <begin position="217"/>
        <end position="226"/>
    </location>
</feature>
<dbReference type="Pfam" id="PF13445">
    <property type="entry name" value="zf-RING_UBOX"/>
    <property type="match status" value="1"/>
</dbReference>
<evidence type="ECO:0000313" key="9">
    <source>
        <dbReference type="Ensembl" id="ENSCSRP00000006301.1"/>
    </source>
</evidence>
<dbReference type="Gene3D" id="2.30.130.40">
    <property type="entry name" value="LON domain-like"/>
    <property type="match status" value="1"/>
</dbReference>
<reference evidence="9" key="2">
    <citation type="submission" date="2025-09" db="UniProtKB">
        <authorList>
            <consortium name="Ensembl"/>
        </authorList>
    </citation>
    <scope>IDENTIFICATION</scope>
</reference>
<dbReference type="GO" id="GO:0008270">
    <property type="term" value="F:zinc ion binding"/>
    <property type="evidence" value="ECO:0007669"/>
    <property type="project" value="UniProtKB-KW"/>
</dbReference>
<dbReference type="Pfam" id="PF13923">
    <property type="entry name" value="zf-C3HC4_2"/>
    <property type="match status" value="1"/>
</dbReference>
<feature type="domain" description="Lon N-terminal" evidence="8">
    <location>
        <begin position="394"/>
        <end position="602"/>
    </location>
</feature>
<dbReference type="InterPro" id="IPR003111">
    <property type="entry name" value="Lon_prtase_N"/>
</dbReference>
<feature type="domain" description="RING-type" evidence="7">
    <location>
        <begin position="315"/>
        <end position="353"/>
    </location>
</feature>
<keyword evidence="2 4" id="KW-0863">Zinc-finger</keyword>
<keyword evidence="10" id="KW-1185">Reference proteome</keyword>
<organism evidence="9 10">
    <name type="scientific">Chelydra serpentina</name>
    <name type="common">Snapping turtle</name>
    <name type="synonym">Testudo serpentina</name>
    <dbReference type="NCBI Taxonomy" id="8475"/>
    <lineage>
        <taxon>Eukaryota</taxon>
        <taxon>Metazoa</taxon>
        <taxon>Chordata</taxon>
        <taxon>Craniata</taxon>
        <taxon>Vertebrata</taxon>
        <taxon>Euteleostomi</taxon>
        <taxon>Archelosauria</taxon>
        <taxon>Testudinata</taxon>
        <taxon>Testudines</taxon>
        <taxon>Cryptodira</taxon>
        <taxon>Durocryptodira</taxon>
        <taxon>Americhelydia</taxon>
        <taxon>Chelydroidea</taxon>
        <taxon>Chelydridae</taxon>
        <taxon>Chelydra</taxon>
    </lineage>
</organism>
<dbReference type="InterPro" id="IPR015947">
    <property type="entry name" value="PUA-like_sf"/>
</dbReference>
<dbReference type="SUPFAM" id="SSF88697">
    <property type="entry name" value="PUA domain-like"/>
    <property type="match status" value="1"/>
</dbReference>
<sequence length="620" mass="69776">MDAFLCPACRCVLWDPVTVSCGHSFCTRCLGGALPPRCPVCRARLKLPGLRAVRCNVLLGSLLDKCLGRETKLARLQSHLPDLLRSRDYRAALRTAQQGLELAPDDVSLRLCRSEVYVALQQYSDALEDLEVVCRSEPEEYEGYFRKGKVLLEMGQKSEALLQFHHCLALNPSFPAAQHEMEKILTQDDSPLPGTVVELVSAASLDFKSSNSGKEGAGPLPRPAAGGEYGQDPERETEDGKGEALSELSQLEPRIPQQPAWWPRRRKGSGTSAERQDGRSLGIGEETAADTAAAKSSHRLEPELRDLLSVSDLECSLCIRMLFEPVTTPCGHTFCKECLERCLDHRPNCPLCKQSLREYLKAGKYNPTVLLVEIMAAIFPSQLADRKRVHEAEMAELSNLTKNIPIFVCTMSFPGISCPLHVFEPRYRLMMRRCQETGTKMFGMCMYENGKSFVDYGCMLEIQHMEFLADGRSLVDTIGRRRFRVLRRGHRDGYNTADIEYLEDEKVEGEELAELQHLHECTYQQAQKFCEHGDAALRQILMHRGPLPEKEEDIQASKDGPAWCWWLISILPLDSSDQLRLFATTSLQARLTQLKHILTGILQHRDSGHQLADLRPRGRI</sequence>
<dbReference type="PROSITE" id="PS00518">
    <property type="entry name" value="ZF_RING_1"/>
    <property type="match status" value="2"/>
</dbReference>
<dbReference type="PANTHER" id="PTHR23327:SF50">
    <property type="entry name" value="LON PEPTIDASE N-TERMINAL DOMAIN AND RING FINGER PROTEIN 1"/>
    <property type="match status" value="1"/>
</dbReference>
<evidence type="ECO:0000256" key="2">
    <source>
        <dbReference type="ARBA" id="ARBA00022771"/>
    </source>
</evidence>
<feature type="compositionally biased region" description="Basic and acidic residues" evidence="6">
    <location>
        <begin position="232"/>
        <end position="244"/>
    </location>
</feature>
<accession>A0A8C3RX71</accession>
<dbReference type="SMART" id="SM00464">
    <property type="entry name" value="LON"/>
    <property type="match status" value="1"/>
</dbReference>
<dbReference type="SMART" id="SM00028">
    <property type="entry name" value="TPR"/>
    <property type="match status" value="2"/>
</dbReference>
<dbReference type="GO" id="GO:0005737">
    <property type="term" value="C:cytoplasm"/>
    <property type="evidence" value="ECO:0007669"/>
    <property type="project" value="UniProtKB-ARBA"/>
</dbReference>
<dbReference type="Gene3D" id="3.30.40.10">
    <property type="entry name" value="Zinc/RING finger domain, C3HC4 (zinc finger)"/>
    <property type="match status" value="2"/>
</dbReference>
<dbReference type="PROSITE" id="PS51787">
    <property type="entry name" value="LON_N"/>
    <property type="match status" value="1"/>
</dbReference>
<dbReference type="InterPro" id="IPR019734">
    <property type="entry name" value="TPR_rpt"/>
</dbReference>
<keyword evidence="5" id="KW-0802">TPR repeat</keyword>